<evidence type="ECO:0000256" key="1">
    <source>
        <dbReference type="SAM" id="MobiDB-lite"/>
    </source>
</evidence>
<comment type="caution">
    <text evidence="2">The sequence shown here is derived from an EMBL/GenBank/DDBJ whole genome shotgun (WGS) entry which is preliminary data.</text>
</comment>
<feature type="region of interest" description="Disordered" evidence="1">
    <location>
        <begin position="1"/>
        <end position="23"/>
    </location>
</feature>
<feature type="compositionally biased region" description="Polar residues" evidence="1">
    <location>
        <begin position="1"/>
        <end position="11"/>
    </location>
</feature>
<reference evidence="2 3" key="1">
    <citation type="submission" date="2018-07" db="EMBL/GenBank/DDBJ databases">
        <title>A high quality draft genome assembly of the barn swallow (H. rustica rustica).</title>
        <authorList>
            <person name="Formenti G."/>
            <person name="Chiara M."/>
            <person name="Poveda L."/>
            <person name="Francoijs K.-J."/>
            <person name="Bonisoli-Alquati A."/>
            <person name="Canova L."/>
            <person name="Gianfranceschi L."/>
            <person name="Horner D.S."/>
            <person name="Saino N."/>
        </authorList>
    </citation>
    <scope>NUCLEOTIDE SEQUENCE [LARGE SCALE GENOMIC DNA]</scope>
    <source>
        <strain evidence="2">Chelidonia</strain>
        <tissue evidence="2">Blood</tissue>
    </source>
</reference>
<organism evidence="2 3">
    <name type="scientific">Hirundo rustica rustica</name>
    <dbReference type="NCBI Taxonomy" id="333673"/>
    <lineage>
        <taxon>Eukaryota</taxon>
        <taxon>Metazoa</taxon>
        <taxon>Chordata</taxon>
        <taxon>Craniata</taxon>
        <taxon>Vertebrata</taxon>
        <taxon>Euteleostomi</taxon>
        <taxon>Archelosauria</taxon>
        <taxon>Archosauria</taxon>
        <taxon>Dinosauria</taxon>
        <taxon>Saurischia</taxon>
        <taxon>Theropoda</taxon>
        <taxon>Coelurosauria</taxon>
        <taxon>Aves</taxon>
        <taxon>Neognathae</taxon>
        <taxon>Neoaves</taxon>
        <taxon>Telluraves</taxon>
        <taxon>Australaves</taxon>
        <taxon>Passeriformes</taxon>
        <taxon>Sylvioidea</taxon>
        <taxon>Hirundinidae</taxon>
        <taxon>Hirundo</taxon>
    </lineage>
</organism>
<dbReference type="OrthoDB" id="62528at2759"/>
<dbReference type="AlphaFoldDB" id="A0A3M0JGY2"/>
<accession>A0A3M0JGY2</accession>
<dbReference type="EMBL" id="QRBI01000144">
    <property type="protein sequence ID" value="RMC00398.1"/>
    <property type="molecule type" value="Genomic_DNA"/>
</dbReference>
<gene>
    <name evidence="2" type="ORF">DUI87_23006</name>
</gene>
<evidence type="ECO:0000313" key="3">
    <source>
        <dbReference type="Proteomes" id="UP000269221"/>
    </source>
</evidence>
<dbReference type="STRING" id="333673.A0A3M0JGY2"/>
<protein>
    <submittedName>
        <fullName evidence="2">Uncharacterized protein</fullName>
    </submittedName>
</protein>
<keyword evidence="3" id="KW-1185">Reference proteome</keyword>
<proteinExistence type="predicted"/>
<sequence>MGTPSPKSQTCPGLHPEQSGQQGREGILPLCCALLRPQLQGCIQLWVPAQEGQGPAGVTAEVATKMIRETYNLSCEKRLRELRLLSLQKRLCKDLIAAFLYLKEAYKNEGERLFTMAWSDGTRGGNFKFKKSRFKVDMSKKFFTMRIVKHRNIFPREVLGTSYLEVFKAKLDGTLSNLL</sequence>
<name>A0A3M0JGY2_HIRRU</name>
<evidence type="ECO:0000313" key="2">
    <source>
        <dbReference type="EMBL" id="RMC00398.1"/>
    </source>
</evidence>
<dbReference type="Proteomes" id="UP000269221">
    <property type="component" value="Unassembled WGS sequence"/>
</dbReference>